<name>A0A8D5ZGK0_9CREN</name>
<dbReference type="Proteomes" id="UP000825123">
    <property type="component" value="Chromosome"/>
</dbReference>
<organism evidence="1 2">
    <name type="scientific">Stygiolobus caldivivus</name>
    <dbReference type="NCBI Taxonomy" id="2824673"/>
    <lineage>
        <taxon>Archaea</taxon>
        <taxon>Thermoproteota</taxon>
        <taxon>Thermoprotei</taxon>
        <taxon>Sulfolobales</taxon>
        <taxon>Sulfolobaceae</taxon>
        <taxon>Stygiolobus</taxon>
    </lineage>
</organism>
<gene>
    <name evidence="1" type="ORF">KN1_23050</name>
</gene>
<dbReference type="AlphaFoldDB" id="A0A8D5ZGK0"/>
<accession>A0A8D5ZGK0</accession>
<keyword evidence="2" id="KW-1185">Reference proteome</keyword>
<dbReference type="GeneID" id="66164036"/>
<evidence type="ECO:0000313" key="2">
    <source>
        <dbReference type="Proteomes" id="UP000825123"/>
    </source>
</evidence>
<evidence type="ECO:0000313" key="1">
    <source>
        <dbReference type="EMBL" id="BCU71008.1"/>
    </source>
</evidence>
<dbReference type="KEGG" id="csty:KN1_23050"/>
<sequence>MKAYELLAYLLEHTQPGSIVVVTTLDNVPIMIDKQDEYNIVAYVCKNEEVKKFRETFDKPTVHRAVIDLINNLSSYLQTQVDELNLANSVSFPDCVEKREARQREVKREKTKVAKPQKEDIKLLIEQMKALPNEFDVLPLLTKEGKLVSFVPQNLSLISFDKIVKTMSHVEGENLTPINPDLQVLNYVLSTVKFDLQKGNPFSSLNELTFFTAMFVDMGEIGEGEFLGRKMPKRNGKFFTSNSKGGLKPIPLEFLDYSKNRKNGLYVGYFVHDGQQFIRLGGYDLLEYHENGKFTINSYLFSSFIVTERDFTVDYQAFDRLVSNFVNSVISKGIGAKFVKEVFELENLIYDIQLVRAVSKEAINVVDPISFWYYKTKGQDVTLCTDCELKEKVSLWNRVIRNWFREFLL</sequence>
<reference evidence="1 2" key="1">
    <citation type="submission" date="2021-04" db="EMBL/GenBank/DDBJ databases">
        <title>Complete genome sequence of Stygiolobus sp. KN-1.</title>
        <authorList>
            <person name="Nakamura K."/>
            <person name="Sakai H."/>
            <person name="Kurosawa N."/>
        </authorList>
    </citation>
    <scope>NUCLEOTIDE SEQUENCE [LARGE SCALE GENOMIC DNA]</scope>
    <source>
        <strain evidence="1 2">KN-1</strain>
    </source>
</reference>
<proteinExistence type="predicted"/>
<protein>
    <submittedName>
        <fullName evidence="1">Uncharacterized protein</fullName>
    </submittedName>
</protein>
<dbReference type="RefSeq" id="WP_221287747.1">
    <property type="nucleotide sequence ID" value="NZ_AP024597.1"/>
</dbReference>
<dbReference type="EMBL" id="AP024597">
    <property type="protein sequence ID" value="BCU71008.1"/>
    <property type="molecule type" value="Genomic_DNA"/>
</dbReference>